<keyword evidence="3" id="KW-1185">Reference proteome</keyword>
<dbReference type="PANTHER" id="PTHR45033">
    <property type="match status" value="1"/>
</dbReference>
<dbReference type="Pfam" id="PF13602">
    <property type="entry name" value="ADH_zinc_N_2"/>
    <property type="match status" value="1"/>
</dbReference>
<accession>A0A177D1A5</accession>
<dbReference type="Gene3D" id="3.40.50.720">
    <property type="entry name" value="NAD(P)-binding Rossmann-like Domain"/>
    <property type="match status" value="1"/>
</dbReference>
<dbReference type="VEuPathDB" id="FungiDB:CC77DRAFT_1067881"/>
<feature type="signal peptide" evidence="1">
    <location>
        <begin position="1"/>
        <end position="26"/>
    </location>
</feature>
<keyword evidence="1" id="KW-0732">Signal</keyword>
<dbReference type="PANTHER" id="PTHR45033:SF2">
    <property type="entry name" value="ZINC-TYPE ALCOHOL DEHYDROGENASE-LIKE PROTEIN C1773.06C"/>
    <property type="match status" value="1"/>
</dbReference>
<dbReference type="GeneID" id="29114640"/>
<dbReference type="AlphaFoldDB" id="A0A177D1A5"/>
<evidence type="ECO:0000256" key="1">
    <source>
        <dbReference type="SAM" id="SignalP"/>
    </source>
</evidence>
<dbReference type="KEGG" id="aalt:CC77DRAFT_1067881"/>
<protein>
    <recommendedName>
        <fullName evidence="4">Alcohol dehydrogenase-like C-terminal domain-containing protein</fullName>
    </recommendedName>
</protein>
<dbReference type="EMBL" id="KV441511">
    <property type="protein sequence ID" value="OAG13443.1"/>
    <property type="molecule type" value="Genomic_DNA"/>
</dbReference>
<dbReference type="InterPro" id="IPR036291">
    <property type="entry name" value="NAD(P)-bd_dom_sf"/>
</dbReference>
<dbReference type="SUPFAM" id="SSF51735">
    <property type="entry name" value="NAD(P)-binding Rossmann-fold domains"/>
    <property type="match status" value="1"/>
</dbReference>
<dbReference type="Gene3D" id="3.90.180.10">
    <property type="entry name" value="Medium-chain alcohol dehydrogenases, catalytic domain"/>
    <property type="match status" value="1"/>
</dbReference>
<evidence type="ECO:0000313" key="3">
    <source>
        <dbReference type="Proteomes" id="UP000077248"/>
    </source>
</evidence>
<dbReference type="RefSeq" id="XP_018378864.1">
    <property type="nucleotide sequence ID" value="XM_018529046.1"/>
</dbReference>
<name>A0A177D1A5_ALTAL</name>
<feature type="chain" id="PRO_5008058858" description="Alcohol dehydrogenase-like C-terminal domain-containing protein" evidence="1">
    <location>
        <begin position="27"/>
        <end position="198"/>
    </location>
</feature>
<sequence>MIFRANGFLVLCLLAAFVLRAPSTHAHDVTGLSLPENTGVPEVSHGICIALKASYNALRLYHRLGCSGSKGACCCVHAYGLVDRSIGNTLRFTSYGGPATIAQSLKAVAIDGVISIIGFIGSSSKEQPTFLDCLSNLCTVRGLLVGSRVQFEDMNKAIEANNIHPIVDKQEFSLEQLKEAYQYMFDQKNLGKVTIKIA</sequence>
<evidence type="ECO:0008006" key="4">
    <source>
        <dbReference type="Google" id="ProtNLM"/>
    </source>
</evidence>
<reference evidence="2 3" key="1">
    <citation type="submission" date="2016-05" db="EMBL/GenBank/DDBJ databases">
        <title>Comparative analysis of secretome profiles of manganese(II)-oxidizing ascomycete fungi.</title>
        <authorList>
            <consortium name="DOE Joint Genome Institute"/>
            <person name="Zeiner C.A."/>
            <person name="Purvine S.O."/>
            <person name="Zink E.M."/>
            <person name="Wu S."/>
            <person name="Pasa-Tolic L."/>
            <person name="Chaput D.L."/>
            <person name="Haridas S."/>
            <person name="Grigoriev I.V."/>
            <person name="Santelli C.M."/>
            <person name="Hansel C.M."/>
        </authorList>
    </citation>
    <scope>NUCLEOTIDE SEQUENCE [LARGE SCALE GENOMIC DNA]</scope>
    <source>
        <strain evidence="2 3">SRC1lrK2f</strain>
    </source>
</reference>
<dbReference type="InterPro" id="IPR052711">
    <property type="entry name" value="Zinc_ADH-like"/>
</dbReference>
<dbReference type="Proteomes" id="UP000077248">
    <property type="component" value="Unassembled WGS sequence"/>
</dbReference>
<proteinExistence type="predicted"/>
<gene>
    <name evidence="2" type="ORF">CC77DRAFT_1067881</name>
</gene>
<evidence type="ECO:0000313" key="2">
    <source>
        <dbReference type="EMBL" id="OAG13443.1"/>
    </source>
</evidence>
<organism evidence="2 3">
    <name type="scientific">Alternaria alternata</name>
    <name type="common">Alternaria rot fungus</name>
    <name type="synonym">Torula alternata</name>
    <dbReference type="NCBI Taxonomy" id="5599"/>
    <lineage>
        <taxon>Eukaryota</taxon>
        <taxon>Fungi</taxon>
        <taxon>Dikarya</taxon>
        <taxon>Ascomycota</taxon>
        <taxon>Pezizomycotina</taxon>
        <taxon>Dothideomycetes</taxon>
        <taxon>Pleosporomycetidae</taxon>
        <taxon>Pleosporales</taxon>
        <taxon>Pleosporineae</taxon>
        <taxon>Pleosporaceae</taxon>
        <taxon>Alternaria</taxon>
        <taxon>Alternaria sect. Alternaria</taxon>
        <taxon>Alternaria alternata complex</taxon>
    </lineage>
</organism>